<dbReference type="InterPro" id="IPR011545">
    <property type="entry name" value="DEAD/DEAH_box_helicase_dom"/>
</dbReference>
<dbReference type="PANTHER" id="PTHR13710">
    <property type="entry name" value="DNA HELICASE RECQ FAMILY MEMBER"/>
    <property type="match status" value="1"/>
</dbReference>
<dbReference type="SMART" id="SM00487">
    <property type="entry name" value="DEXDc"/>
    <property type="match status" value="1"/>
</dbReference>
<evidence type="ECO:0000256" key="4">
    <source>
        <dbReference type="ARBA" id="ARBA00022801"/>
    </source>
</evidence>
<evidence type="ECO:0000313" key="15">
    <source>
        <dbReference type="EMBL" id="REE04702.1"/>
    </source>
</evidence>
<keyword evidence="2" id="KW-0479">Metal-binding</keyword>
<accession>A0A3D9LEV8</accession>
<dbReference type="RefSeq" id="WP_115932581.1">
    <property type="nucleotide sequence ID" value="NZ_QREH01000001.1"/>
</dbReference>
<evidence type="ECO:0000256" key="11">
    <source>
        <dbReference type="ARBA" id="ARBA00044535"/>
    </source>
</evidence>
<evidence type="ECO:0000256" key="9">
    <source>
        <dbReference type="ARBA" id="ARBA00034617"/>
    </source>
</evidence>
<dbReference type="GO" id="GO:0006310">
    <property type="term" value="P:DNA recombination"/>
    <property type="evidence" value="ECO:0007669"/>
    <property type="project" value="InterPro"/>
</dbReference>
<dbReference type="EC" id="5.6.2.4" evidence="10"/>
<keyword evidence="3" id="KW-0547">Nucleotide-binding</keyword>
<dbReference type="GO" id="GO:0016787">
    <property type="term" value="F:hydrolase activity"/>
    <property type="evidence" value="ECO:0007669"/>
    <property type="project" value="UniProtKB-KW"/>
</dbReference>
<feature type="domain" description="Helicase ATP-binding" evidence="13">
    <location>
        <begin position="29"/>
        <end position="201"/>
    </location>
</feature>
<dbReference type="Proteomes" id="UP000256727">
    <property type="component" value="Unassembled WGS sequence"/>
</dbReference>
<keyword evidence="16" id="KW-1185">Reference proteome</keyword>
<proteinExistence type="inferred from homology"/>
<reference evidence="15 16" key="1">
    <citation type="submission" date="2018-07" db="EMBL/GenBank/DDBJ databases">
        <title>Sequencing the genomes of 1000 actinobacteria strains.</title>
        <authorList>
            <person name="Klenk H.-P."/>
        </authorList>
    </citation>
    <scope>NUCLEOTIDE SEQUENCE [LARGE SCALE GENOMIC DNA]</scope>
    <source>
        <strain evidence="15 16">DSM 14442</strain>
    </source>
</reference>
<dbReference type="InterPro" id="IPR014001">
    <property type="entry name" value="Helicase_ATP-bd"/>
</dbReference>
<dbReference type="InterPro" id="IPR004589">
    <property type="entry name" value="DNA_helicase_ATP-dep_RecQ"/>
</dbReference>
<evidence type="ECO:0000256" key="2">
    <source>
        <dbReference type="ARBA" id="ARBA00022723"/>
    </source>
</evidence>
<dbReference type="Pfam" id="PF12073">
    <property type="entry name" value="DUF3553"/>
    <property type="match status" value="1"/>
</dbReference>
<dbReference type="GO" id="GO:0046872">
    <property type="term" value="F:metal ion binding"/>
    <property type="evidence" value="ECO:0007669"/>
    <property type="project" value="UniProtKB-KW"/>
</dbReference>
<keyword evidence="4" id="KW-0378">Hydrolase</keyword>
<dbReference type="Gene3D" id="1.10.10.10">
    <property type="entry name" value="Winged helix-like DNA-binding domain superfamily/Winged helix DNA-binding domain"/>
    <property type="match status" value="1"/>
</dbReference>
<evidence type="ECO:0000256" key="7">
    <source>
        <dbReference type="ARBA" id="ARBA00023125"/>
    </source>
</evidence>
<dbReference type="GO" id="GO:0043590">
    <property type="term" value="C:bacterial nucleoid"/>
    <property type="evidence" value="ECO:0007669"/>
    <property type="project" value="TreeGrafter"/>
</dbReference>
<sequence>MKSTHAAIHRHAREVFGWDELRPRQAEAVEAALSGRDVLAVMPTGYGKSAVYQLAGVLAEGPCVVVSPLIALQADQRDGLNELPVGAGTRAVAINSSFSARKQEQAWQSVENGEATFLFLTPEQLAKDDVLARVRDVRPAFLAVDEAHCVSAWGHDFRPDYLRLGTARHRLGSPTIIALTATASTPVRQEIVEGLAMDDPLVIALGFDRPNLHLAVERHHEDSGKRESVLEQVAGLPHPGLLYTATRRAAADYAAGLRERGLAARAYHAGLKTADREETLQRFLDGAVDVVVATSAFGMGIDKADVRFVVHADITDSLDTYYQEAGRAGRDGQEAQVVLHYRSEDLGLRSFFSTHHADQNVVVAVVRELQRAEGPLRLTHLKGAVDVSARRVTGTVNLLQAAGAVASSRKGLTLVEGVGPKTAARLAEETAERMERIDGSRIEMMRGYAETDGCRRQYLLGYFGEELADPCGNCDACDAGTAEDLTHDDAEFALQSGVVHREWGRGLVMSVNDDRITVLFEEQGYRTLSLEAVREQGLLTRT</sequence>
<evidence type="ECO:0000256" key="3">
    <source>
        <dbReference type="ARBA" id="ARBA00022741"/>
    </source>
</evidence>
<comment type="similarity">
    <text evidence="1">Belongs to the helicase family. RecQ subfamily.</text>
</comment>
<keyword evidence="7" id="KW-0238">DNA-binding</keyword>
<comment type="caution">
    <text evidence="15">The sequence shown here is derived from an EMBL/GenBank/DDBJ whole genome shotgun (WGS) entry which is preliminary data.</text>
</comment>
<dbReference type="EMBL" id="QREH01000001">
    <property type="protein sequence ID" value="REE04702.1"/>
    <property type="molecule type" value="Genomic_DNA"/>
</dbReference>
<dbReference type="GO" id="GO:0006281">
    <property type="term" value="P:DNA repair"/>
    <property type="evidence" value="ECO:0007669"/>
    <property type="project" value="TreeGrafter"/>
</dbReference>
<keyword evidence="8" id="KW-0413">Isomerase</keyword>
<protein>
    <recommendedName>
        <fullName evidence="11">ATP-dependent DNA helicase RecQ</fullName>
        <ecNumber evidence="10">5.6.2.4</ecNumber>
    </recommendedName>
    <alternativeName>
        <fullName evidence="12">DNA 3'-5' helicase RecQ</fullName>
    </alternativeName>
</protein>
<dbReference type="PROSITE" id="PS51192">
    <property type="entry name" value="HELICASE_ATP_BIND_1"/>
    <property type="match status" value="1"/>
</dbReference>
<evidence type="ECO:0000313" key="16">
    <source>
        <dbReference type="Proteomes" id="UP000256727"/>
    </source>
</evidence>
<evidence type="ECO:0000256" key="5">
    <source>
        <dbReference type="ARBA" id="ARBA00022806"/>
    </source>
</evidence>
<dbReference type="InterPro" id="IPR001650">
    <property type="entry name" value="Helicase_C-like"/>
</dbReference>
<dbReference type="PANTHER" id="PTHR13710:SF105">
    <property type="entry name" value="ATP-DEPENDENT DNA HELICASE Q1"/>
    <property type="match status" value="1"/>
</dbReference>
<dbReference type="InterPro" id="IPR032284">
    <property type="entry name" value="RecQ_Zn-bd"/>
</dbReference>
<dbReference type="InterPro" id="IPR036388">
    <property type="entry name" value="WH-like_DNA-bd_sf"/>
</dbReference>
<dbReference type="GO" id="GO:0005524">
    <property type="term" value="F:ATP binding"/>
    <property type="evidence" value="ECO:0007669"/>
    <property type="project" value="UniProtKB-KW"/>
</dbReference>
<dbReference type="GO" id="GO:0030894">
    <property type="term" value="C:replisome"/>
    <property type="evidence" value="ECO:0007669"/>
    <property type="project" value="TreeGrafter"/>
</dbReference>
<evidence type="ECO:0000256" key="10">
    <source>
        <dbReference type="ARBA" id="ARBA00034808"/>
    </source>
</evidence>
<dbReference type="Pfam" id="PF00271">
    <property type="entry name" value="Helicase_C"/>
    <property type="match status" value="1"/>
</dbReference>
<dbReference type="PROSITE" id="PS51194">
    <property type="entry name" value="HELICASE_CTER"/>
    <property type="match status" value="1"/>
</dbReference>
<dbReference type="Pfam" id="PF16124">
    <property type="entry name" value="RecQ_Zn_bind"/>
    <property type="match status" value="1"/>
</dbReference>
<dbReference type="NCBIfam" id="TIGR00614">
    <property type="entry name" value="recQ_fam"/>
    <property type="match status" value="1"/>
</dbReference>
<evidence type="ECO:0000256" key="8">
    <source>
        <dbReference type="ARBA" id="ARBA00023235"/>
    </source>
</evidence>
<dbReference type="GO" id="GO:0009378">
    <property type="term" value="F:four-way junction helicase activity"/>
    <property type="evidence" value="ECO:0007669"/>
    <property type="project" value="TreeGrafter"/>
</dbReference>
<keyword evidence="5 15" id="KW-0347">Helicase</keyword>
<dbReference type="GO" id="GO:0005737">
    <property type="term" value="C:cytoplasm"/>
    <property type="evidence" value="ECO:0007669"/>
    <property type="project" value="TreeGrafter"/>
</dbReference>
<evidence type="ECO:0000256" key="6">
    <source>
        <dbReference type="ARBA" id="ARBA00022840"/>
    </source>
</evidence>
<dbReference type="Gene3D" id="3.40.50.300">
    <property type="entry name" value="P-loop containing nucleotide triphosphate hydrolases"/>
    <property type="match status" value="2"/>
</dbReference>
<gene>
    <name evidence="15" type="ORF">C8E99_2548</name>
</gene>
<name>A0A3D9LEV8_9MICC</name>
<dbReference type="InterPro" id="IPR027417">
    <property type="entry name" value="P-loop_NTPase"/>
</dbReference>
<dbReference type="Pfam" id="PF00270">
    <property type="entry name" value="DEAD"/>
    <property type="match status" value="1"/>
</dbReference>
<evidence type="ECO:0000259" key="14">
    <source>
        <dbReference type="PROSITE" id="PS51194"/>
    </source>
</evidence>
<comment type="catalytic activity">
    <reaction evidence="9">
        <text>Couples ATP hydrolysis with the unwinding of duplex DNA by translocating in the 3'-5' direction.</text>
        <dbReference type="EC" id="5.6.2.4"/>
    </reaction>
</comment>
<evidence type="ECO:0000256" key="1">
    <source>
        <dbReference type="ARBA" id="ARBA00005446"/>
    </source>
</evidence>
<organism evidence="15 16">
    <name type="scientific">Citricoccus muralis</name>
    <dbReference type="NCBI Taxonomy" id="169134"/>
    <lineage>
        <taxon>Bacteria</taxon>
        <taxon>Bacillati</taxon>
        <taxon>Actinomycetota</taxon>
        <taxon>Actinomycetes</taxon>
        <taxon>Micrococcales</taxon>
        <taxon>Micrococcaceae</taxon>
        <taxon>Citricoccus</taxon>
    </lineage>
</organism>
<dbReference type="CDD" id="cd17920">
    <property type="entry name" value="DEXHc_RecQ"/>
    <property type="match status" value="1"/>
</dbReference>
<dbReference type="SMART" id="SM00490">
    <property type="entry name" value="HELICc"/>
    <property type="match status" value="1"/>
</dbReference>
<dbReference type="SUPFAM" id="SSF52540">
    <property type="entry name" value="P-loop containing nucleoside triphosphate hydrolases"/>
    <property type="match status" value="1"/>
</dbReference>
<dbReference type="AlphaFoldDB" id="A0A3D9LEV8"/>
<keyword evidence="6" id="KW-0067">ATP-binding</keyword>
<dbReference type="OrthoDB" id="9760034at2"/>
<feature type="domain" description="Helicase C-terminal" evidence="14">
    <location>
        <begin position="225"/>
        <end position="373"/>
    </location>
</feature>
<evidence type="ECO:0000256" key="12">
    <source>
        <dbReference type="ARBA" id="ARBA00044550"/>
    </source>
</evidence>
<dbReference type="GO" id="GO:0043138">
    <property type="term" value="F:3'-5' DNA helicase activity"/>
    <property type="evidence" value="ECO:0007669"/>
    <property type="project" value="UniProtKB-EC"/>
</dbReference>
<dbReference type="GO" id="GO:0003677">
    <property type="term" value="F:DNA binding"/>
    <property type="evidence" value="ECO:0007669"/>
    <property type="project" value="UniProtKB-KW"/>
</dbReference>
<dbReference type="InterPro" id="IPR021938">
    <property type="entry name" value="DUF3553"/>
</dbReference>
<evidence type="ECO:0000259" key="13">
    <source>
        <dbReference type="PROSITE" id="PS51192"/>
    </source>
</evidence>